<gene>
    <name evidence="1" type="ORF">LS72_009605</name>
</gene>
<keyword evidence="2" id="KW-1185">Reference proteome</keyword>
<reference evidence="1 2" key="1">
    <citation type="journal article" date="2014" name="Genome Announc.">
        <title>Draft genome sequences of eight enterohepatic helicobacter species isolated from both laboratory and wild rodents.</title>
        <authorList>
            <person name="Sheh A."/>
            <person name="Shen Z."/>
            <person name="Fox J.G."/>
        </authorList>
    </citation>
    <scope>NUCLEOTIDE SEQUENCE [LARGE SCALE GENOMIC DNA]</scope>
    <source>
        <strain evidence="1 2">MIT-03-7007</strain>
    </source>
</reference>
<evidence type="ECO:0000313" key="1">
    <source>
        <dbReference type="EMBL" id="TLE13757.1"/>
    </source>
</evidence>
<dbReference type="EMBL" id="JRPC02000032">
    <property type="protein sequence ID" value="TLE13757.1"/>
    <property type="molecule type" value="Genomic_DNA"/>
</dbReference>
<sequence>MDKISVTLDSRIFNYNYAKAKENLGPGKTILIKKDAIYVSDTFSILKIQCDNSDLEKDLWLDFERLKTHFRYFTGKFELQVARINNVQNSIFYKNFFVCNSYVFETKDFNKPFNTFNTYLQMPPFVGINLNDSDLIFLRFGVFCFSNNALKIFDRDLNFIKEISLLLPGTPTPENSTLHYFSCQESLNGFYAKDFAFYIKGKEEHYVFYLSSEDMEYMEFLPYNNIKQLKQPQQKENK</sequence>
<comment type="caution">
    <text evidence="1">The sequence shown here is derived from an EMBL/GenBank/DDBJ whole genome shotgun (WGS) entry which is preliminary data.</text>
</comment>
<dbReference type="AlphaFoldDB" id="A0A4U8UC19"/>
<name>A0A4U8UC19_9HELI</name>
<accession>A0A4U8UC19</accession>
<evidence type="ECO:0000313" key="2">
    <source>
        <dbReference type="Proteomes" id="UP000029920"/>
    </source>
</evidence>
<proteinExistence type="predicted"/>
<dbReference type="Proteomes" id="UP000029920">
    <property type="component" value="Unassembled WGS sequence"/>
</dbReference>
<dbReference type="RefSeq" id="WP_034554546.1">
    <property type="nucleotide sequence ID" value="NZ_JRPC02000032.1"/>
</dbReference>
<protein>
    <submittedName>
        <fullName evidence="1">Uncharacterized protein</fullName>
    </submittedName>
</protein>
<organism evidence="1 2">
    <name type="scientific">Helicobacter apodemus</name>
    <dbReference type="NCBI Taxonomy" id="135569"/>
    <lineage>
        <taxon>Bacteria</taxon>
        <taxon>Pseudomonadati</taxon>
        <taxon>Campylobacterota</taxon>
        <taxon>Epsilonproteobacteria</taxon>
        <taxon>Campylobacterales</taxon>
        <taxon>Helicobacteraceae</taxon>
        <taxon>Helicobacter</taxon>
    </lineage>
</organism>